<evidence type="ECO:0000256" key="3">
    <source>
        <dbReference type="ARBA" id="ARBA00022833"/>
    </source>
</evidence>
<dbReference type="InterPro" id="IPR035896">
    <property type="entry name" value="AN1-like_Znf"/>
</dbReference>
<proteinExistence type="predicted"/>
<evidence type="ECO:0000256" key="2">
    <source>
        <dbReference type="ARBA" id="ARBA00022771"/>
    </source>
</evidence>
<evidence type="ECO:0000313" key="6">
    <source>
        <dbReference type="EMBL" id="CAE2270477.1"/>
    </source>
</evidence>
<dbReference type="EMBL" id="HBKN01008751">
    <property type="protein sequence ID" value="CAE2270477.1"/>
    <property type="molecule type" value="Transcribed_RNA"/>
</dbReference>
<accession>A0A7S4N7Q0</accession>
<sequence length="99" mass="11478">MINLIGSNCRHCKLRFCVGHGMPELHGCGKAAKEEARASWMLEQAQAREETRLRQQGRPLETGWKQHKSAVLKNELQKKIAAKEEERARKKKDEDRKKK</sequence>
<keyword evidence="3" id="KW-0862">Zinc</keyword>
<evidence type="ECO:0000256" key="1">
    <source>
        <dbReference type="ARBA" id="ARBA00022723"/>
    </source>
</evidence>
<protein>
    <recommendedName>
        <fullName evidence="5">AN1-type domain-containing protein</fullName>
    </recommendedName>
</protein>
<dbReference type="AlphaFoldDB" id="A0A7S4N7Q0"/>
<name>A0A7S4N7Q0_GUITH</name>
<keyword evidence="2" id="KW-0863">Zinc-finger</keyword>
<dbReference type="Gene3D" id="4.10.1110.10">
    <property type="entry name" value="AN1-like Zinc finger"/>
    <property type="match status" value="1"/>
</dbReference>
<feature type="domain" description="AN1-type" evidence="5">
    <location>
        <begin position="7"/>
        <end position="33"/>
    </location>
</feature>
<dbReference type="InterPro" id="IPR000058">
    <property type="entry name" value="Znf_AN1"/>
</dbReference>
<feature type="region of interest" description="Disordered" evidence="4">
    <location>
        <begin position="47"/>
        <end position="99"/>
    </location>
</feature>
<reference evidence="6" key="1">
    <citation type="submission" date="2021-01" db="EMBL/GenBank/DDBJ databases">
        <authorList>
            <person name="Corre E."/>
            <person name="Pelletier E."/>
            <person name="Niang G."/>
            <person name="Scheremetjew M."/>
            <person name="Finn R."/>
            <person name="Kale V."/>
            <person name="Holt S."/>
            <person name="Cochrane G."/>
            <person name="Meng A."/>
            <person name="Brown T."/>
            <person name="Cohen L."/>
        </authorList>
    </citation>
    <scope>NUCLEOTIDE SEQUENCE</scope>
    <source>
        <strain evidence="6">CCMP 2712</strain>
    </source>
</reference>
<evidence type="ECO:0000259" key="5">
    <source>
        <dbReference type="Pfam" id="PF01428"/>
    </source>
</evidence>
<keyword evidence="1" id="KW-0479">Metal-binding</keyword>
<evidence type="ECO:0000256" key="4">
    <source>
        <dbReference type="SAM" id="MobiDB-lite"/>
    </source>
</evidence>
<organism evidence="6">
    <name type="scientific">Guillardia theta</name>
    <name type="common">Cryptophyte</name>
    <name type="synonym">Cryptomonas phi</name>
    <dbReference type="NCBI Taxonomy" id="55529"/>
    <lineage>
        <taxon>Eukaryota</taxon>
        <taxon>Cryptophyceae</taxon>
        <taxon>Pyrenomonadales</taxon>
        <taxon>Geminigeraceae</taxon>
        <taxon>Guillardia</taxon>
    </lineage>
</organism>
<dbReference type="Pfam" id="PF01428">
    <property type="entry name" value="zf-AN1"/>
    <property type="match status" value="1"/>
</dbReference>
<feature type="compositionally biased region" description="Basic and acidic residues" evidence="4">
    <location>
        <begin position="75"/>
        <end position="99"/>
    </location>
</feature>
<dbReference type="GO" id="GO:0008270">
    <property type="term" value="F:zinc ion binding"/>
    <property type="evidence" value="ECO:0007669"/>
    <property type="project" value="UniProtKB-KW"/>
</dbReference>
<gene>
    <name evidence="6" type="ORF">GTHE00462_LOCUS6867</name>
</gene>
<dbReference type="SUPFAM" id="SSF118310">
    <property type="entry name" value="AN1-like Zinc finger"/>
    <property type="match status" value="1"/>
</dbReference>